<proteinExistence type="predicted"/>
<dbReference type="EMBL" id="JAVRHO010000016">
    <property type="protein sequence ID" value="MDT0647395.1"/>
    <property type="molecule type" value="Genomic_DNA"/>
</dbReference>
<dbReference type="RefSeq" id="WP_311495504.1">
    <property type="nucleotide sequence ID" value="NZ_JAVRHO010000016.1"/>
</dbReference>
<name>A0ABU3CN89_9FLAO</name>
<comment type="caution">
    <text evidence="1">The sequence shown here is derived from an EMBL/GenBank/DDBJ whole genome shotgun (WGS) entry which is preliminary data.</text>
</comment>
<organism evidence="1 2">
    <name type="scientific">Autumnicola lenta</name>
    <dbReference type="NCBI Taxonomy" id="3075593"/>
    <lineage>
        <taxon>Bacteria</taxon>
        <taxon>Pseudomonadati</taxon>
        <taxon>Bacteroidota</taxon>
        <taxon>Flavobacteriia</taxon>
        <taxon>Flavobacteriales</taxon>
        <taxon>Flavobacteriaceae</taxon>
        <taxon>Autumnicola</taxon>
    </lineage>
</organism>
<evidence type="ECO:0000313" key="2">
    <source>
        <dbReference type="Proteomes" id="UP001245285"/>
    </source>
</evidence>
<reference evidence="1 2" key="1">
    <citation type="submission" date="2023-09" db="EMBL/GenBank/DDBJ databases">
        <authorList>
            <person name="Rey-Velasco X."/>
        </authorList>
    </citation>
    <scope>NUCLEOTIDE SEQUENCE [LARGE SCALE GENOMIC DNA]</scope>
    <source>
        <strain evidence="1 2">F260</strain>
    </source>
</reference>
<protein>
    <submittedName>
        <fullName evidence="1">Uncharacterized protein</fullName>
    </submittedName>
</protein>
<keyword evidence="2" id="KW-1185">Reference proteome</keyword>
<evidence type="ECO:0000313" key="1">
    <source>
        <dbReference type="EMBL" id="MDT0647395.1"/>
    </source>
</evidence>
<accession>A0ABU3CN89</accession>
<gene>
    <name evidence="1" type="ORF">RM545_11900</name>
</gene>
<sequence length="79" mass="9547">MRKANNHYGTCCFRYAPTAPRYTLQVLVAKKLLRALRCYRWCEKELKSEESFHFPLYTLRATQKMPIIDLYREKELKSE</sequence>
<dbReference type="Proteomes" id="UP001245285">
    <property type="component" value="Unassembled WGS sequence"/>
</dbReference>